<dbReference type="InterPro" id="IPR025404">
    <property type="entry name" value="DUF4130"/>
</dbReference>
<proteinExistence type="predicted"/>
<gene>
    <name evidence="2" type="ORF">ATO12_11940</name>
</gene>
<dbReference type="RefSeq" id="WP_034240931.1">
    <property type="nucleotide sequence ID" value="NZ_AQRA01000003.1"/>
</dbReference>
<dbReference type="Proteomes" id="UP000023541">
    <property type="component" value="Unassembled WGS sequence"/>
</dbReference>
<dbReference type="Pfam" id="PF13566">
    <property type="entry name" value="DUF4130"/>
    <property type="match status" value="1"/>
</dbReference>
<keyword evidence="3" id="KW-1185">Reference proteome</keyword>
<sequence length="258" mass="30812">MNPQTILLYDGSFEGFLSCVFMIYDQKIPDAIIRKESDTNTQLFTITEEVITEKHKASRVWKGFTSKTTRNEQQDFFKVFLSEIKGVENTLLSYMQNTFTKKDNRNIDFGNKDILKISQVARMVGREKHRMEAFVRFQLTKDNIYTATVEPDFNVLPLIIHHFKDRYADQQWVIYDIKRNYGIYYDLHIVETVTIEGFSRKKTRISDELLAQNETEFQKLWGTYYNNVNIKSRKNNKLHRQHLPKRYWKYLTEKNSSL</sequence>
<dbReference type="EMBL" id="AQRA01000003">
    <property type="protein sequence ID" value="EZH74473.1"/>
    <property type="molecule type" value="Genomic_DNA"/>
</dbReference>
<dbReference type="AlphaFoldDB" id="A0A023BXV5"/>
<dbReference type="STRING" id="1317122.ATO12_11940"/>
<dbReference type="OrthoDB" id="5290748at2"/>
<dbReference type="NCBIfam" id="TIGR03915">
    <property type="entry name" value="SAM_7_link_chp"/>
    <property type="match status" value="1"/>
</dbReference>
<dbReference type="InterPro" id="IPR023875">
    <property type="entry name" value="DNA_repair_put"/>
</dbReference>
<protein>
    <submittedName>
        <fullName evidence="2">DNA metabolism protein</fullName>
    </submittedName>
</protein>
<name>A0A023BXV5_9FLAO</name>
<reference evidence="2 3" key="1">
    <citation type="submission" date="2014-04" db="EMBL/GenBank/DDBJ databases">
        <title>Aquimarina sp. 22II-S11-z7 Genome Sequencing.</title>
        <authorList>
            <person name="Lai Q."/>
        </authorList>
    </citation>
    <scope>NUCLEOTIDE SEQUENCE [LARGE SCALE GENOMIC DNA]</scope>
    <source>
        <strain evidence="2 3">22II-S11-z7</strain>
    </source>
</reference>
<accession>A0A023BXV5</accession>
<feature type="domain" description="DUF4130" evidence="1">
    <location>
        <begin position="87"/>
        <end position="253"/>
    </location>
</feature>
<comment type="caution">
    <text evidence="2">The sequence shown here is derived from an EMBL/GenBank/DDBJ whole genome shotgun (WGS) entry which is preliminary data.</text>
</comment>
<evidence type="ECO:0000259" key="1">
    <source>
        <dbReference type="Pfam" id="PF13566"/>
    </source>
</evidence>
<evidence type="ECO:0000313" key="2">
    <source>
        <dbReference type="EMBL" id="EZH74473.1"/>
    </source>
</evidence>
<organism evidence="2 3">
    <name type="scientific">Aquimarina atlantica</name>
    <dbReference type="NCBI Taxonomy" id="1317122"/>
    <lineage>
        <taxon>Bacteria</taxon>
        <taxon>Pseudomonadati</taxon>
        <taxon>Bacteroidota</taxon>
        <taxon>Flavobacteriia</taxon>
        <taxon>Flavobacteriales</taxon>
        <taxon>Flavobacteriaceae</taxon>
        <taxon>Aquimarina</taxon>
    </lineage>
</organism>
<dbReference type="eggNOG" id="COG1573">
    <property type="taxonomic scope" value="Bacteria"/>
</dbReference>
<evidence type="ECO:0000313" key="3">
    <source>
        <dbReference type="Proteomes" id="UP000023541"/>
    </source>
</evidence>